<dbReference type="OrthoDB" id="9784383at2"/>
<dbReference type="PANTHER" id="PTHR45737:SF6">
    <property type="entry name" value="VON WILLEBRAND FACTOR A DOMAIN-CONTAINING PROTEIN 5A"/>
    <property type="match status" value="1"/>
</dbReference>
<evidence type="ECO:0000313" key="6">
    <source>
        <dbReference type="Proteomes" id="UP000318288"/>
    </source>
</evidence>
<dbReference type="PANTHER" id="PTHR45737">
    <property type="entry name" value="VON WILLEBRAND FACTOR A DOMAIN-CONTAINING PROTEIN 5A"/>
    <property type="match status" value="1"/>
</dbReference>
<dbReference type="Pfam" id="PF08487">
    <property type="entry name" value="VIT"/>
    <property type="match status" value="1"/>
</dbReference>
<feature type="region of interest" description="Disordered" evidence="1">
    <location>
        <begin position="618"/>
        <end position="681"/>
    </location>
</feature>
<dbReference type="EMBL" id="SJPW01000003">
    <property type="protein sequence ID" value="TWU56865.1"/>
    <property type="molecule type" value="Genomic_DNA"/>
</dbReference>
<dbReference type="SMART" id="SM00327">
    <property type="entry name" value="VWA"/>
    <property type="match status" value="1"/>
</dbReference>
<feature type="compositionally biased region" description="Low complexity" evidence="1">
    <location>
        <begin position="637"/>
        <end position="654"/>
    </location>
</feature>
<keyword evidence="6" id="KW-1185">Reference proteome</keyword>
<evidence type="ECO:0000256" key="1">
    <source>
        <dbReference type="SAM" id="MobiDB-lite"/>
    </source>
</evidence>
<dbReference type="InterPro" id="IPR036465">
    <property type="entry name" value="vWFA_dom_sf"/>
</dbReference>
<keyword evidence="2" id="KW-0732">Signal</keyword>
<protein>
    <submittedName>
        <fullName evidence="5">Vault protein inter-alpha-trypsin</fullName>
    </submittedName>
</protein>
<gene>
    <name evidence="5" type="ORF">Poly51_27830</name>
</gene>
<accession>A0A5C6F6J1</accession>
<name>A0A5C6F6J1_9BACT</name>
<evidence type="ECO:0000256" key="2">
    <source>
        <dbReference type="SAM" id="SignalP"/>
    </source>
</evidence>
<sequence precursor="true">MFRLRSLPVAIALATALATSVASPPPSNAAGLLVADGGFGGVLEIKSQDVRVTINNSIAVTQVDQVFLNTENRQVEALYTFPVPREASVSNFSMWIGGKEMIGEVVEKQRAREIYNSYKEKRRDPGLLEQVDFKQFEMRIFPIAPGAEQRVRIEYYQELDIDHDWATYVYPLATNVNGKPIDTKVRGRFSMNVDLKSEVPIEELKSESHADDFVVVDHQSDYAQAAIELTEGDLSRDIVMSVHTKRARTGLDVVTSRPNGEDGYFMMTLTPGEDLGAAVEAMDYVFLLDVSGSMARDDKLSISRGSVMAFIDSLGPDDRFDCVAFNLAPTPLFKTMETPSEANLGKARDFFAEQRARGGTVLQPALSAAYAYRDDDRPLNVVLLSDGLTEVGEQAELLRLISSRPAGVRVFCIGVGNEVNRPLLEQMATGAGGLAAFVSTEDSFKRQAQLMRQKLTRPAIEDLSVSFDGGRIAEVEPTVSGDLFYGTPLRMYGRYGDAGSVTVTLRGQVQGSPWEQTVDMPLANNDEGNSEIERMWAQKRVARLMATERTGGASMRDEIVRLCEGYSIVSPHASMLVLENDAEFKRWKIEQRNAIRIERDRRSREAVQAKLTQLRNRGNEDFEVDRSQKLVSTRSDSPTPAGSTPSTPSSGPAPQSRDRGVDLDFGFSSGGGGGGGGGAIEPFTALIALGSAAAAAMSRRRKRV</sequence>
<dbReference type="InterPro" id="IPR013694">
    <property type="entry name" value="VIT"/>
</dbReference>
<dbReference type="SMART" id="SM00609">
    <property type="entry name" value="VIT"/>
    <property type="match status" value="1"/>
</dbReference>
<dbReference type="Proteomes" id="UP000318288">
    <property type="component" value="Unassembled WGS sequence"/>
</dbReference>
<evidence type="ECO:0000259" key="4">
    <source>
        <dbReference type="PROSITE" id="PS51468"/>
    </source>
</evidence>
<dbReference type="SUPFAM" id="SSF53300">
    <property type="entry name" value="vWA-like"/>
    <property type="match status" value="1"/>
</dbReference>
<evidence type="ECO:0000259" key="3">
    <source>
        <dbReference type="PROSITE" id="PS50234"/>
    </source>
</evidence>
<dbReference type="AlphaFoldDB" id="A0A5C6F6J1"/>
<reference evidence="5 6" key="1">
    <citation type="submission" date="2019-02" db="EMBL/GenBank/DDBJ databases">
        <title>Deep-cultivation of Planctomycetes and their phenomic and genomic characterization uncovers novel biology.</title>
        <authorList>
            <person name="Wiegand S."/>
            <person name="Jogler M."/>
            <person name="Boedeker C."/>
            <person name="Pinto D."/>
            <person name="Vollmers J."/>
            <person name="Rivas-Marin E."/>
            <person name="Kohn T."/>
            <person name="Peeters S.H."/>
            <person name="Heuer A."/>
            <person name="Rast P."/>
            <person name="Oberbeckmann S."/>
            <person name="Bunk B."/>
            <person name="Jeske O."/>
            <person name="Meyerdierks A."/>
            <person name="Storesund J.E."/>
            <person name="Kallscheuer N."/>
            <person name="Luecker S."/>
            <person name="Lage O.M."/>
            <person name="Pohl T."/>
            <person name="Merkel B.J."/>
            <person name="Hornburger P."/>
            <person name="Mueller R.-W."/>
            <person name="Bruemmer F."/>
            <person name="Labrenz M."/>
            <person name="Spormann A.M."/>
            <person name="Op Den Camp H."/>
            <person name="Overmann J."/>
            <person name="Amann R."/>
            <person name="Jetten M.S.M."/>
            <person name="Mascher T."/>
            <person name="Medema M.H."/>
            <person name="Devos D.P."/>
            <person name="Kaster A.-K."/>
            <person name="Ovreas L."/>
            <person name="Rohde M."/>
            <person name="Galperin M.Y."/>
            <person name="Jogler C."/>
        </authorList>
    </citation>
    <scope>NUCLEOTIDE SEQUENCE [LARGE SCALE GENOMIC DNA]</scope>
    <source>
        <strain evidence="5 6">Poly51</strain>
    </source>
</reference>
<feature type="domain" description="VWFA" evidence="3">
    <location>
        <begin position="283"/>
        <end position="455"/>
    </location>
</feature>
<proteinExistence type="predicted"/>
<feature type="domain" description="VIT" evidence="4">
    <location>
        <begin position="29"/>
        <end position="157"/>
    </location>
</feature>
<dbReference type="Pfam" id="PF13768">
    <property type="entry name" value="VWA_3"/>
    <property type="match status" value="1"/>
</dbReference>
<feature type="chain" id="PRO_5023084690" evidence="2">
    <location>
        <begin position="30"/>
        <end position="704"/>
    </location>
</feature>
<dbReference type="PROSITE" id="PS50234">
    <property type="entry name" value="VWFA"/>
    <property type="match status" value="1"/>
</dbReference>
<evidence type="ECO:0000313" key="5">
    <source>
        <dbReference type="EMBL" id="TWU56865.1"/>
    </source>
</evidence>
<dbReference type="Gene3D" id="3.40.50.410">
    <property type="entry name" value="von Willebrand factor, type A domain"/>
    <property type="match status" value="1"/>
</dbReference>
<dbReference type="PROSITE" id="PS51468">
    <property type="entry name" value="VIT"/>
    <property type="match status" value="1"/>
</dbReference>
<comment type="caution">
    <text evidence="5">The sequence shown here is derived from an EMBL/GenBank/DDBJ whole genome shotgun (WGS) entry which is preliminary data.</text>
</comment>
<feature type="compositionally biased region" description="Basic and acidic residues" evidence="1">
    <location>
        <begin position="618"/>
        <end position="628"/>
    </location>
</feature>
<dbReference type="InterPro" id="IPR002035">
    <property type="entry name" value="VWF_A"/>
</dbReference>
<feature type="compositionally biased region" description="Gly residues" evidence="1">
    <location>
        <begin position="668"/>
        <end position="679"/>
    </location>
</feature>
<feature type="signal peptide" evidence="2">
    <location>
        <begin position="1"/>
        <end position="29"/>
    </location>
</feature>
<organism evidence="5 6">
    <name type="scientific">Rubripirellula tenax</name>
    <dbReference type="NCBI Taxonomy" id="2528015"/>
    <lineage>
        <taxon>Bacteria</taxon>
        <taxon>Pseudomonadati</taxon>
        <taxon>Planctomycetota</taxon>
        <taxon>Planctomycetia</taxon>
        <taxon>Pirellulales</taxon>
        <taxon>Pirellulaceae</taxon>
        <taxon>Rubripirellula</taxon>
    </lineage>
</organism>
<dbReference type="RefSeq" id="WP_146458253.1">
    <property type="nucleotide sequence ID" value="NZ_SJPW01000003.1"/>
</dbReference>